<reference evidence="3" key="2">
    <citation type="submission" date="2025-08" db="UniProtKB">
        <authorList>
            <consortium name="Ensembl"/>
        </authorList>
    </citation>
    <scope>IDENTIFICATION</scope>
    <source>
        <strain evidence="3">broiler</strain>
    </source>
</reference>
<keyword evidence="4" id="KW-1185">Reference proteome</keyword>
<gene>
    <name evidence="3" type="primary">YJEFN3</name>
</gene>
<dbReference type="Pfam" id="PF03853">
    <property type="entry name" value="YjeF_N"/>
    <property type="match status" value="1"/>
</dbReference>
<dbReference type="NCBIfam" id="TIGR00197">
    <property type="entry name" value="yjeF_nterm"/>
    <property type="match status" value="1"/>
</dbReference>
<reference evidence="3" key="3">
    <citation type="submission" date="2025-09" db="UniProtKB">
        <authorList>
            <consortium name="Ensembl"/>
        </authorList>
    </citation>
    <scope>IDENTIFICATION</scope>
    <source>
        <strain evidence="3">broiler</strain>
    </source>
</reference>
<dbReference type="Ensembl" id="ENSGALT00010069041.1">
    <property type="protein sequence ID" value="ENSGALP00010042483.1"/>
    <property type="gene ID" value="ENSGALG00010028511.1"/>
</dbReference>
<dbReference type="PROSITE" id="PS51385">
    <property type="entry name" value="YJEF_N"/>
    <property type="match status" value="1"/>
</dbReference>
<dbReference type="Gene3D" id="3.40.50.10260">
    <property type="entry name" value="YjeF N-terminal domain"/>
    <property type="match status" value="1"/>
</dbReference>
<evidence type="ECO:0000313" key="3">
    <source>
        <dbReference type="Ensembl" id="ENSGALP00010042483.1"/>
    </source>
</evidence>
<accession>A0A8V1AGQ9</accession>
<dbReference type="SUPFAM" id="SSF64153">
    <property type="entry name" value="YjeF N-terminal domain-like"/>
    <property type="match status" value="1"/>
</dbReference>
<dbReference type="GeneTree" id="ENSGT00390000007227"/>
<dbReference type="OrthoDB" id="10064708at2759"/>
<reference evidence="3" key="1">
    <citation type="submission" date="2020-11" db="EMBL/GenBank/DDBJ databases">
        <title>Gallus gallus (Chicken) genome, bGalGal1, GRCg7b, maternal haplotype autosomes + Z &amp; W.</title>
        <authorList>
            <person name="Warren W."/>
            <person name="Formenti G."/>
            <person name="Fedrigo O."/>
            <person name="Haase B."/>
            <person name="Mountcastle J."/>
            <person name="Balacco J."/>
            <person name="Tracey A."/>
            <person name="Schneider V."/>
            <person name="Okimoto R."/>
            <person name="Cheng H."/>
            <person name="Hawken R."/>
            <person name="Howe K."/>
            <person name="Jarvis E.D."/>
        </authorList>
    </citation>
    <scope>NUCLEOTIDE SEQUENCE [LARGE SCALE GENOMIC DNA]</scope>
    <source>
        <strain evidence="3">Broiler</strain>
    </source>
</reference>
<dbReference type="InterPro" id="IPR032976">
    <property type="entry name" value="YJEFN_prot_NAXE-like"/>
</dbReference>
<dbReference type="Proteomes" id="UP000000539">
    <property type="component" value="Chromosome 28"/>
</dbReference>
<evidence type="ECO:0000259" key="2">
    <source>
        <dbReference type="PROSITE" id="PS51385"/>
    </source>
</evidence>
<proteinExistence type="predicted"/>
<evidence type="ECO:0000256" key="1">
    <source>
        <dbReference type="ARBA" id="ARBA00082994"/>
    </source>
</evidence>
<evidence type="ECO:0000313" key="4">
    <source>
        <dbReference type="Proteomes" id="UP000000539"/>
    </source>
</evidence>
<dbReference type="PANTHER" id="PTHR13232:SF12">
    <property type="entry name" value="YJEF N-TERMINAL DOMAIN-CONTAINING PROTEIN 3"/>
    <property type="match status" value="1"/>
</dbReference>
<organism evidence="3 4">
    <name type="scientific">Gallus gallus</name>
    <name type="common">Chicken</name>
    <dbReference type="NCBI Taxonomy" id="9031"/>
    <lineage>
        <taxon>Eukaryota</taxon>
        <taxon>Metazoa</taxon>
        <taxon>Chordata</taxon>
        <taxon>Craniata</taxon>
        <taxon>Vertebrata</taxon>
        <taxon>Euteleostomi</taxon>
        <taxon>Archelosauria</taxon>
        <taxon>Archosauria</taxon>
        <taxon>Dinosauria</taxon>
        <taxon>Saurischia</taxon>
        <taxon>Theropoda</taxon>
        <taxon>Coelurosauria</taxon>
        <taxon>Aves</taxon>
        <taxon>Neognathae</taxon>
        <taxon>Galloanserae</taxon>
        <taxon>Galliformes</taxon>
        <taxon>Phasianidae</taxon>
        <taxon>Phasianinae</taxon>
        <taxon>Gallus</taxon>
    </lineage>
</organism>
<dbReference type="InterPro" id="IPR036652">
    <property type="entry name" value="YjeF_N_dom_sf"/>
</dbReference>
<dbReference type="PANTHER" id="PTHR13232">
    <property type="entry name" value="NAD(P)H-HYDRATE EPIMERASE"/>
    <property type="match status" value="1"/>
</dbReference>
<feature type="domain" description="YjeF N-terminal" evidence="2">
    <location>
        <begin position="76"/>
        <end position="287"/>
    </location>
</feature>
<protein>
    <recommendedName>
        <fullName evidence="1">ApoA-I-binding protein 2</fullName>
    </recommendedName>
</protein>
<dbReference type="InterPro" id="IPR004443">
    <property type="entry name" value="YjeF_N_dom"/>
</dbReference>
<name>A0A8V1AGQ9_CHICK</name>
<sequence length="303" mass="32989">MVQFRSSQPCQLPGSAADEQPQHCSALYNSPIVQPGAAARAVPRTKGDRDPAPRVPEPCAAFAHPAPIPLQPKAEAEAIEKELLEDYRFGRQQLIEMWGHACAVAVTKAFPLPSLPRKQPTVLVVCGPAQNGAIGLVCARHLRVFDYEPTIFYPKRSLDPLYRDFTTQCEKMDIPFLSYLPTEVQLINDAYNAVVDAVLGAEAELGEGRGPCAGILATLKHVRIPIVSLDVPSGWDVEAGSSGGISPDVLVSLMAPKQCARRFLGRQHFVAGRFVPYDVQKKFELNPPDYPGTECVVALRAPQ</sequence>
<dbReference type="FunFam" id="3.40.50.10260:FF:000004">
    <property type="entry name" value="yjeF N-terminal domain-containing protein 3"/>
    <property type="match status" value="1"/>
</dbReference>
<dbReference type="AlphaFoldDB" id="A0A8V1AGQ9"/>